<dbReference type="AlphaFoldDB" id="A0A8K1DBX8"/>
<dbReference type="EMBL" id="SWJQ01001517">
    <property type="protein sequence ID" value="TRZ08026.1"/>
    <property type="molecule type" value="Genomic_DNA"/>
</dbReference>
<name>A0A8K1DBX8_9PASS</name>
<accession>A0A8K1DBX8</accession>
<reference evidence="1" key="1">
    <citation type="submission" date="2019-04" db="EMBL/GenBank/DDBJ databases">
        <title>Genome assembly of Zosterops borbonicus 15179.</title>
        <authorList>
            <person name="Leroy T."/>
            <person name="Anselmetti Y."/>
            <person name="Tilak M.-K."/>
            <person name="Nabholz B."/>
        </authorList>
    </citation>
    <scope>NUCLEOTIDE SEQUENCE</scope>
    <source>
        <strain evidence="1">HGM_15179</strain>
        <tissue evidence="1">Muscle</tissue>
    </source>
</reference>
<sequence length="191" mass="20870">MGKVEDADGFRVGKVEGPVDPRWEKCWKIPLIQGGIGAGGSHGSGLGKVEDPIGLEWEEWRILMNSEWEKSRIQLIWGGKSAGGSHRSRVELMLEDPVDLGVGKVEGPVDLGWEKCWKIPLIQGGIGAGGSHGSGLGKVEDPIGLEWEEWRILMNSEWEKSRIQLIWGGKSAGGSHRSRVEVMLEDPVDLG</sequence>
<dbReference type="OrthoDB" id="10601429at2759"/>
<evidence type="ECO:0000313" key="2">
    <source>
        <dbReference type="Proteomes" id="UP000796761"/>
    </source>
</evidence>
<organism evidence="1 2">
    <name type="scientific">Zosterops borbonicus</name>
    <dbReference type="NCBI Taxonomy" id="364589"/>
    <lineage>
        <taxon>Eukaryota</taxon>
        <taxon>Metazoa</taxon>
        <taxon>Chordata</taxon>
        <taxon>Craniata</taxon>
        <taxon>Vertebrata</taxon>
        <taxon>Euteleostomi</taxon>
        <taxon>Archelosauria</taxon>
        <taxon>Archosauria</taxon>
        <taxon>Dinosauria</taxon>
        <taxon>Saurischia</taxon>
        <taxon>Theropoda</taxon>
        <taxon>Coelurosauria</taxon>
        <taxon>Aves</taxon>
        <taxon>Neognathae</taxon>
        <taxon>Neoaves</taxon>
        <taxon>Telluraves</taxon>
        <taxon>Australaves</taxon>
        <taxon>Passeriformes</taxon>
        <taxon>Sylvioidea</taxon>
        <taxon>Zosteropidae</taxon>
        <taxon>Zosterops</taxon>
    </lineage>
</organism>
<comment type="caution">
    <text evidence="1">The sequence shown here is derived from an EMBL/GenBank/DDBJ whole genome shotgun (WGS) entry which is preliminary data.</text>
</comment>
<protein>
    <submittedName>
        <fullName evidence="1">Uncharacterized protein</fullName>
    </submittedName>
</protein>
<evidence type="ECO:0000313" key="1">
    <source>
        <dbReference type="EMBL" id="TRZ08026.1"/>
    </source>
</evidence>
<gene>
    <name evidence="1" type="ORF">HGM15179_019079</name>
</gene>
<keyword evidence="2" id="KW-1185">Reference proteome</keyword>
<proteinExistence type="predicted"/>
<dbReference type="Proteomes" id="UP000796761">
    <property type="component" value="Unassembled WGS sequence"/>
</dbReference>